<keyword evidence="2" id="KW-1185">Reference proteome</keyword>
<proteinExistence type="predicted"/>
<reference evidence="1" key="2">
    <citation type="submission" date="2020-09" db="EMBL/GenBank/DDBJ databases">
        <authorList>
            <person name="Sun Q."/>
            <person name="Zhou Y."/>
        </authorList>
    </citation>
    <scope>NUCLEOTIDE SEQUENCE</scope>
    <source>
        <strain evidence="1">CGMCC 1.15371</strain>
    </source>
</reference>
<evidence type="ECO:0000313" key="1">
    <source>
        <dbReference type="EMBL" id="GGE29623.1"/>
    </source>
</evidence>
<organism evidence="1 2">
    <name type="scientific">Pullulanibacillus camelliae</name>
    <dbReference type="NCBI Taxonomy" id="1707096"/>
    <lineage>
        <taxon>Bacteria</taxon>
        <taxon>Bacillati</taxon>
        <taxon>Bacillota</taxon>
        <taxon>Bacilli</taxon>
        <taxon>Bacillales</taxon>
        <taxon>Sporolactobacillaceae</taxon>
        <taxon>Pullulanibacillus</taxon>
    </lineage>
</organism>
<dbReference type="EMBL" id="BMIR01000001">
    <property type="protein sequence ID" value="GGE29623.1"/>
    <property type="molecule type" value="Genomic_DNA"/>
</dbReference>
<sequence length="63" mass="7124">MWSIFLSLQQKRGETKRLTLIPNDKIIKVAGKLEAQSKYGDVYGNGARVTSRIDDALLRGKQF</sequence>
<dbReference type="Proteomes" id="UP000628775">
    <property type="component" value="Unassembled WGS sequence"/>
</dbReference>
<accession>A0A8J2VL73</accession>
<protein>
    <submittedName>
        <fullName evidence="1">Uncharacterized protein</fullName>
    </submittedName>
</protein>
<dbReference type="AlphaFoldDB" id="A0A8J2VL73"/>
<name>A0A8J2VL73_9BACL</name>
<evidence type="ECO:0000313" key="2">
    <source>
        <dbReference type="Proteomes" id="UP000628775"/>
    </source>
</evidence>
<comment type="caution">
    <text evidence="1">The sequence shown here is derived from an EMBL/GenBank/DDBJ whole genome shotgun (WGS) entry which is preliminary data.</text>
</comment>
<gene>
    <name evidence="1" type="ORF">GCM10011391_05200</name>
</gene>
<reference evidence="1" key="1">
    <citation type="journal article" date="2014" name="Int. J. Syst. Evol. Microbiol.">
        <title>Complete genome sequence of Corynebacterium casei LMG S-19264T (=DSM 44701T), isolated from a smear-ripened cheese.</title>
        <authorList>
            <consortium name="US DOE Joint Genome Institute (JGI-PGF)"/>
            <person name="Walter F."/>
            <person name="Albersmeier A."/>
            <person name="Kalinowski J."/>
            <person name="Ruckert C."/>
        </authorList>
    </citation>
    <scope>NUCLEOTIDE SEQUENCE</scope>
    <source>
        <strain evidence="1">CGMCC 1.15371</strain>
    </source>
</reference>